<dbReference type="EMBL" id="LR130778">
    <property type="protein sequence ID" value="VDN46098.1"/>
    <property type="molecule type" value="Genomic_DNA"/>
</dbReference>
<dbReference type="OrthoDB" id="9773233at2"/>
<comment type="cofactor">
    <cofactor evidence="1">
        <name>FAD</name>
        <dbReference type="ChEBI" id="CHEBI:57692"/>
    </cofactor>
</comment>
<evidence type="ECO:0000256" key="2">
    <source>
        <dbReference type="ARBA" id="ARBA00022630"/>
    </source>
</evidence>
<dbReference type="Proteomes" id="UP000279029">
    <property type="component" value="Chromosome"/>
</dbReference>
<proteinExistence type="predicted"/>
<dbReference type="InterPro" id="IPR023166">
    <property type="entry name" value="BaiN-like_dom_sf"/>
</dbReference>
<dbReference type="InterPro" id="IPR004792">
    <property type="entry name" value="BaiN-like"/>
</dbReference>
<evidence type="ECO:0000259" key="5">
    <source>
        <dbReference type="Pfam" id="PF03486"/>
    </source>
</evidence>
<dbReference type="Pfam" id="PF03486">
    <property type="entry name" value="HI0933_like"/>
    <property type="match status" value="1"/>
</dbReference>
<feature type="transmembrane region" description="Helical" evidence="4">
    <location>
        <begin position="6"/>
        <end position="25"/>
    </location>
</feature>
<dbReference type="NCBIfam" id="TIGR00275">
    <property type="entry name" value="aminoacetone oxidase family FAD-binding enzyme"/>
    <property type="match status" value="1"/>
</dbReference>
<sequence length="409" mass="45134">MGKNKVIVIGGGASGIMAAITAARLGQKVILLERKDRIGKKILATGNGRCNISNRFIEESRFHSDSQNLYDHIYPQFDLSKTLEFFEALGIPILELDEGKLYPYSLQAASVLNVLLYELDRQNVQVICNEDVVHVDAGQRVVVHTKKNKYYGDYVILAGGGKSTPDLGSNGSGYQIAKELGMNLIEPYPSLIQLESDYAYLKHLKGTKVMAKVDLVVDDVHLKSAYGELLFTDYGLSGPPILDVSRTAAQAIKNHKKNIEIHGDLVPLLDSTALDQMLLKRIERMSYKVLEDFFVGLLPKQMIIPLIKDCGMNPRDKGAQITSKQRELIVHWLKAFRLSITGTRQWNQSQVTAGGVDCHEVVATTLTSKKYPNVILCGEILDMDGDCGGFNLQWAWSSGYVAGVSASKG</sequence>
<name>A0A3P7PAZ7_9FIRM</name>
<dbReference type="RefSeq" id="WP_125135667.1">
    <property type="nucleotide sequence ID" value="NZ_LR130778.1"/>
</dbReference>
<keyword evidence="3" id="KW-0274">FAD</keyword>
<dbReference type="AlphaFoldDB" id="A0A3P7PAZ7"/>
<reference evidence="7 8" key="1">
    <citation type="submission" date="2018-09" db="EMBL/GenBank/DDBJ databases">
        <authorList>
            <person name="Postec A."/>
        </authorList>
    </citation>
    <scope>NUCLEOTIDE SEQUENCE [LARGE SCALE GENOMIC DNA]</scope>
    <source>
        <strain evidence="7">70B-A</strain>
    </source>
</reference>
<organism evidence="7 8">
    <name type="scientific">Petrocella atlantisensis</name>
    <dbReference type="NCBI Taxonomy" id="2173034"/>
    <lineage>
        <taxon>Bacteria</taxon>
        <taxon>Bacillati</taxon>
        <taxon>Bacillota</taxon>
        <taxon>Clostridia</taxon>
        <taxon>Lachnospirales</taxon>
        <taxon>Vallitaleaceae</taxon>
        <taxon>Petrocella</taxon>
    </lineage>
</organism>
<keyword evidence="8" id="KW-1185">Reference proteome</keyword>
<dbReference type="KEGG" id="cbar:PATL70BA_0254"/>
<dbReference type="PRINTS" id="PR00411">
    <property type="entry name" value="PNDRDTASEI"/>
</dbReference>
<dbReference type="PANTHER" id="PTHR42887:SF2">
    <property type="entry name" value="OS12G0638800 PROTEIN"/>
    <property type="match status" value="1"/>
</dbReference>
<keyword evidence="4" id="KW-0472">Membrane</keyword>
<gene>
    <name evidence="7" type="ORF">PATL70BA_0254</name>
</gene>
<dbReference type="PANTHER" id="PTHR42887">
    <property type="entry name" value="OS12G0638800 PROTEIN"/>
    <property type="match status" value="1"/>
</dbReference>
<dbReference type="InterPro" id="IPR036188">
    <property type="entry name" value="FAD/NAD-bd_sf"/>
</dbReference>
<keyword evidence="4" id="KW-0812">Transmembrane</keyword>
<dbReference type="Pfam" id="PF22780">
    <property type="entry name" value="HI0933_like_1st"/>
    <property type="match status" value="1"/>
</dbReference>
<evidence type="ECO:0000256" key="3">
    <source>
        <dbReference type="ARBA" id="ARBA00022827"/>
    </source>
</evidence>
<protein>
    <submittedName>
        <fullName evidence="7">Aminoacetone oxidase family FAD-binding enzyme</fullName>
    </submittedName>
</protein>
<feature type="domain" description="RsdA/BaiN/AoA(So)-like Rossmann fold-like" evidence="5">
    <location>
        <begin position="5"/>
        <end position="403"/>
    </location>
</feature>
<accession>A0A3P7PAZ7</accession>
<evidence type="ECO:0000256" key="1">
    <source>
        <dbReference type="ARBA" id="ARBA00001974"/>
    </source>
</evidence>
<dbReference type="Gene3D" id="2.40.30.10">
    <property type="entry name" value="Translation factors"/>
    <property type="match status" value="1"/>
</dbReference>
<evidence type="ECO:0000259" key="6">
    <source>
        <dbReference type="Pfam" id="PF22780"/>
    </source>
</evidence>
<dbReference type="InterPro" id="IPR057661">
    <property type="entry name" value="RsdA/BaiN/AoA(So)_Rossmann"/>
</dbReference>
<dbReference type="Gene3D" id="3.50.50.60">
    <property type="entry name" value="FAD/NAD(P)-binding domain"/>
    <property type="match status" value="1"/>
</dbReference>
<dbReference type="PRINTS" id="PR00368">
    <property type="entry name" value="FADPNR"/>
</dbReference>
<keyword evidence="4" id="KW-1133">Transmembrane helix</keyword>
<dbReference type="Gene3D" id="1.10.8.260">
    <property type="entry name" value="HI0933 insert domain-like"/>
    <property type="match status" value="1"/>
</dbReference>
<evidence type="ECO:0000313" key="8">
    <source>
        <dbReference type="Proteomes" id="UP000279029"/>
    </source>
</evidence>
<dbReference type="SUPFAM" id="SSF160996">
    <property type="entry name" value="HI0933 insert domain-like"/>
    <property type="match status" value="1"/>
</dbReference>
<evidence type="ECO:0000256" key="4">
    <source>
        <dbReference type="SAM" id="Phobius"/>
    </source>
</evidence>
<feature type="domain" description="RsdA/BaiN/AoA(So)-like insert" evidence="6">
    <location>
        <begin position="188"/>
        <end position="351"/>
    </location>
</feature>
<dbReference type="SUPFAM" id="SSF51905">
    <property type="entry name" value="FAD/NAD(P)-binding domain"/>
    <property type="match status" value="1"/>
</dbReference>
<keyword evidence="2" id="KW-0285">Flavoprotein</keyword>
<evidence type="ECO:0000313" key="7">
    <source>
        <dbReference type="EMBL" id="VDN46098.1"/>
    </source>
</evidence>
<dbReference type="InterPro" id="IPR055178">
    <property type="entry name" value="RsdA/BaiN/AoA(So)-like_dom"/>
</dbReference>